<evidence type="ECO:0000256" key="2">
    <source>
        <dbReference type="ARBA" id="ARBA00022745"/>
    </source>
</evidence>
<dbReference type="InterPro" id="IPR016177">
    <property type="entry name" value="DNA-bd_dom_sf"/>
</dbReference>
<dbReference type="SUPFAM" id="SSF54171">
    <property type="entry name" value="DNA-binding domain"/>
    <property type="match status" value="1"/>
</dbReference>
<comment type="subcellular location">
    <subcellularLocation>
        <location evidence="1">Nucleus</location>
    </subcellularLocation>
</comment>
<keyword evidence="2" id="KW-0936">Ethylene signaling pathway</keyword>
<proteinExistence type="inferred from homology"/>
<gene>
    <name evidence="11" type="ORF">ES288_D11G251900v1</name>
</gene>
<evidence type="ECO:0000256" key="8">
    <source>
        <dbReference type="ARBA" id="ARBA00024343"/>
    </source>
</evidence>
<evidence type="ECO:0000256" key="9">
    <source>
        <dbReference type="SAM" id="MobiDB-lite"/>
    </source>
</evidence>
<dbReference type="InterPro" id="IPR051758">
    <property type="entry name" value="ERF/AP2-like"/>
</dbReference>
<evidence type="ECO:0000259" key="10">
    <source>
        <dbReference type="PROSITE" id="PS51032"/>
    </source>
</evidence>
<feature type="domain" description="AP2/ERF" evidence="10">
    <location>
        <begin position="153"/>
        <end position="210"/>
    </location>
</feature>
<dbReference type="InterPro" id="IPR001471">
    <property type="entry name" value="AP2/ERF_dom"/>
</dbReference>
<feature type="region of interest" description="Disordered" evidence="9">
    <location>
        <begin position="278"/>
        <end position="320"/>
    </location>
</feature>
<dbReference type="Gene3D" id="3.30.730.10">
    <property type="entry name" value="AP2/ERF domain"/>
    <property type="match status" value="1"/>
</dbReference>
<evidence type="ECO:0000256" key="7">
    <source>
        <dbReference type="ARBA" id="ARBA00023242"/>
    </source>
</evidence>
<dbReference type="EMBL" id="CM017711">
    <property type="protein sequence ID" value="TYG46378.1"/>
    <property type="molecule type" value="Genomic_DNA"/>
</dbReference>
<comment type="similarity">
    <text evidence="8">Belongs to the AP2/ERF transcription factor family. ERF subfamily.</text>
</comment>
<reference evidence="11 12" key="1">
    <citation type="submission" date="2019-06" db="EMBL/GenBank/DDBJ databases">
        <title>WGS assembly of Gossypium darwinii.</title>
        <authorList>
            <person name="Chen Z.J."/>
            <person name="Sreedasyam A."/>
            <person name="Ando A."/>
            <person name="Song Q."/>
            <person name="De L."/>
            <person name="Hulse-Kemp A."/>
            <person name="Ding M."/>
            <person name="Ye W."/>
            <person name="Kirkbride R."/>
            <person name="Jenkins J."/>
            <person name="Plott C."/>
            <person name="Lovell J."/>
            <person name="Lin Y.-M."/>
            <person name="Vaughn R."/>
            <person name="Liu B."/>
            <person name="Li W."/>
            <person name="Simpson S."/>
            <person name="Scheffler B."/>
            <person name="Saski C."/>
            <person name="Grover C."/>
            <person name="Hu G."/>
            <person name="Conover J."/>
            <person name="Carlson J."/>
            <person name="Shu S."/>
            <person name="Boston L."/>
            <person name="Williams M."/>
            <person name="Peterson D."/>
            <person name="Mcgee K."/>
            <person name="Jones D."/>
            <person name="Wendel J."/>
            <person name="Stelly D."/>
            <person name="Grimwood J."/>
            <person name="Schmutz J."/>
        </authorList>
    </citation>
    <scope>NUCLEOTIDE SEQUENCE [LARGE SCALE GENOMIC DNA]</scope>
    <source>
        <strain evidence="11">1808015.09</strain>
    </source>
</reference>
<dbReference type="CDD" id="cd00018">
    <property type="entry name" value="AP2"/>
    <property type="match status" value="1"/>
</dbReference>
<protein>
    <recommendedName>
        <fullName evidence="10">AP2/ERF domain-containing protein</fullName>
    </recommendedName>
</protein>
<keyword evidence="7" id="KW-0539">Nucleus</keyword>
<keyword evidence="3" id="KW-0805">Transcription regulation</keyword>
<evidence type="ECO:0000256" key="6">
    <source>
        <dbReference type="ARBA" id="ARBA00023163"/>
    </source>
</evidence>
<dbReference type="AlphaFoldDB" id="A0A5D2APS2"/>
<dbReference type="PANTHER" id="PTHR31657">
    <property type="entry name" value="ETHYLENE-RESPONSIVE TRANSCRIPTION FACTOR ERF061"/>
    <property type="match status" value="1"/>
</dbReference>
<sequence>MAAAIDMYNSSSNSSVFSDPFSAELMKALEPFMKSASSTSPLSSSSSYSQSNLYPEFFSPWRTHLCSEQGFCNYQNLMGFEQTGSIGLNQLTPSQILQIQAQVYQQQQQQQQQQQVASRPTTASLKNQRFNFLSPKAVPMKHVSSTPSKPTKLYRGVRQRHWGKWVAEIRLPKNRTRLWLGTFDTAEAAALAYDKAAYKLRGEFARLNFPHLKHQGAHISGEFGDYKPLHSAVDAKLQAICQSLQKQENSGKACSVHDSKPKVEFDYPVKREEFDQSPRFASPKVEMNSLSSSSSSSSSSSPSPDLSDESLAGSSSPESDITFFDFSDSKWDDNEIFGLEKYPSVEIDWEAIRELSES</sequence>
<dbReference type="PROSITE" id="PS51032">
    <property type="entry name" value="AP2_ERF"/>
    <property type="match status" value="1"/>
</dbReference>
<evidence type="ECO:0000256" key="4">
    <source>
        <dbReference type="ARBA" id="ARBA00023125"/>
    </source>
</evidence>
<dbReference type="GO" id="GO:0009873">
    <property type="term" value="P:ethylene-activated signaling pathway"/>
    <property type="evidence" value="ECO:0007669"/>
    <property type="project" value="UniProtKB-KW"/>
</dbReference>
<evidence type="ECO:0000313" key="12">
    <source>
        <dbReference type="Proteomes" id="UP000323506"/>
    </source>
</evidence>
<dbReference type="GO" id="GO:0000976">
    <property type="term" value="F:transcription cis-regulatory region binding"/>
    <property type="evidence" value="ECO:0007669"/>
    <property type="project" value="UniProtKB-ARBA"/>
</dbReference>
<organism evidence="11 12">
    <name type="scientific">Gossypium darwinii</name>
    <name type="common">Darwin's cotton</name>
    <name type="synonym">Gossypium barbadense var. darwinii</name>
    <dbReference type="NCBI Taxonomy" id="34276"/>
    <lineage>
        <taxon>Eukaryota</taxon>
        <taxon>Viridiplantae</taxon>
        <taxon>Streptophyta</taxon>
        <taxon>Embryophyta</taxon>
        <taxon>Tracheophyta</taxon>
        <taxon>Spermatophyta</taxon>
        <taxon>Magnoliopsida</taxon>
        <taxon>eudicotyledons</taxon>
        <taxon>Gunneridae</taxon>
        <taxon>Pentapetalae</taxon>
        <taxon>rosids</taxon>
        <taxon>malvids</taxon>
        <taxon>Malvales</taxon>
        <taxon>Malvaceae</taxon>
        <taxon>Malvoideae</taxon>
        <taxon>Gossypium</taxon>
    </lineage>
</organism>
<dbReference type="SMART" id="SM00380">
    <property type="entry name" value="AP2"/>
    <property type="match status" value="1"/>
</dbReference>
<dbReference type="PRINTS" id="PR00367">
    <property type="entry name" value="ETHRSPELEMNT"/>
</dbReference>
<dbReference type="InterPro" id="IPR036955">
    <property type="entry name" value="AP2/ERF_dom_sf"/>
</dbReference>
<dbReference type="PANTHER" id="PTHR31657:SF78">
    <property type="entry name" value="ETHYLENE-RESPONSIVE TRANSCRIPTION FACTOR ERF060"/>
    <property type="match status" value="1"/>
</dbReference>
<dbReference type="FunFam" id="3.30.730.10:FF:000001">
    <property type="entry name" value="Ethylene-responsive transcription factor 2"/>
    <property type="match status" value="1"/>
</dbReference>
<keyword evidence="12" id="KW-1185">Reference proteome</keyword>
<evidence type="ECO:0000256" key="1">
    <source>
        <dbReference type="ARBA" id="ARBA00004123"/>
    </source>
</evidence>
<name>A0A5D2APS2_GOSDA</name>
<evidence type="ECO:0000256" key="5">
    <source>
        <dbReference type="ARBA" id="ARBA00023159"/>
    </source>
</evidence>
<dbReference type="GO" id="GO:0005634">
    <property type="term" value="C:nucleus"/>
    <property type="evidence" value="ECO:0007669"/>
    <property type="project" value="UniProtKB-SubCell"/>
</dbReference>
<evidence type="ECO:0000256" key="3">
    <source>
        <dbReference type="ARBA" id="ARBA00023015"/>
    </source>
</evidence>
<dbReference type="GO" id="GO:0003700">
    <property type="term" value="F:DNA-binding transcription factor activity"/>
    <property type="evidence" value="ECO:0007669"/>
    <property type="project" value="InterPro"/>
</dbReference>
<feature type="compositionally biased region" description="Low complexity" evidence="9">
    <location>
        <begin position="289"/>
        <end position="305"/>
    </location>
</feature>
<keyword evidence="4" id="KW-0238">DNA-binding</keyword>
<dbReference type="Proteomes" id="UP000323506">
    <property type="component" value="Chromosome D11"/>
</dbReference>
<keyword evidence="6" id="KW-0804">Transcription</keyword>
<evidence type="ECO:0000313" key="11">
    <source>
        <dbReference type="EMBL" id="TYG46378.1"/>
    </source>
</evidence>
<dbReference type="Pfam" id="PF00847">
    <property type="entry name" value="AP2"/>
    <property type="match status" value="1"/>
</dbReference>
<accession>A0A5D2APS2</accession>
<keyword evidence="5" id="KW-0010">Activator</keyword>